<evidence type="ECO:0000313" key="3">
    <source>
        <dbReference type="Proteomes" id="UP001596203"/>
    </source>
</evidence>
<reference evidence="3" key="1">
    <citation type="journal article" date="2019" name="Int. J. Syst. Evol. Microbiol.">
        <title>The Global Catalogue of Microorganisms (GCM) 10K type strain sequencing project: providing services to taxonomists for standard genome sequencing and annotation.</title>
        <authorList>
            <consortium name="The Broad Institute Genomics Platform"/>
            <consortium name="The Broad Institute Genome Sequencing Center for Infectious Disease"/>
            <person name="Wu L."/>
            <person name="Ma J."/>
        </authorList>
    </citation>
    <scope>NUCLEOTIDE SEQUENCE [LARGE SCALE GENOMIC DNA]</scope>
    <source>
        <strain evidence="3">ZS-35-S2</strain>
    </source>
</reference>
<comment type="caution">
    <text evidence="2">The sequence shown here is derived from an EMBL/GenBank/DDBJ whole genome shotgun (WGS) entry which is preliminary data.</text>
</comment>
<dbReference type="Pfam" id="PF01904">
    <property type="entry name" value="DUF72"/>
    <property type="match status" value="1"/>
</dbReference>
<gene>
    <name evidence="2" type="ORF">ACFP2T_36685</name>
</gene>
<proteinExistence type="predicted"/>
<keyword evidence="3" id="KW-1185">Reference proteome</keyword>
<feature type="region of interest" description="Disordered" evidence="1">
    <location>
        <begin position="293"/>
        <end position="340"/>
    </location>
</feature>
<dbReference type="InterPro" id="IPR002763">
    <property type="entry name" value="DUF72"/>
</dbReference>
<dbReference type="PANTHER" id="PTHR30348">
    <property type="entry name" value="UNCHARACTERIZED PROTEIN YECE"/>
    <property type="match status" value="1"/>
</dbReference>
<dbReference type="Gene3D" id="3.20.20.410">
    <property type="entry name" value="Protein of unknown function UPF0759"/>
    <property type="match status" value="1"/>
</dbReference>
<name>A0ABW1KIV2_9ACTN</name>
<dbReference type="Proteomes" id="UP001596203">
    <property type="component" value="Unassembled WGS sequence"/>
</dbReference>
<organism evidence="2 3">
    <name type="scientific">Plantactinospora solaniradicis</name>
    <dbReference type="NCBI Taxonomy" id="1723736"/>
    <lineage>
        <taxon>Bacteria</taxon>
        <taxon>Bacillati</taxon>
        <taxon>Actinomycetota</taxon>
        <taxon>Actinomycetes</taxon>
        <taxon>Micromonosporales</taxon>
        <taxon>Micromonosporaceae</taxon>
        <taxon>Plantactinospora</taxon>
    </lineage>
</organism>
<sequence length="340" mass="37605">MGEIKVGTSSWADRSLLASGWYPRAVNTPAGRLAYYAERFGLVEVDTTYYALPAVETTAAWADRTPPDFTFNIKAFSLFTSHPTTLSALPKDLRPAGREDGRVRRGDLPPGTYEGLWGRFREIVEPIAAAGKLGALLFQFPPWMGYGEAAKRRILDTAERCRPWRVAVELRNGSWFDGDNAPDTFGFLARHDISIVSVDMPQGYASSIPPVLLATAEPAVMRFHGRSTAWEGGDKQEKFRYAYRDDELAQWAERLRDFARETKELHVLLNNCCDGQAQRDAARLADLLGPDVGWSARGAEDQPTRSGDRPSGSEDQPTRSAGSVLAPQSRTARRSPLAGR</sequence>
<dbReference type="SUPFAM" id="SSF117396">
    <property type="entry name" value="TM1631-like"/>
    <property type="match status" value="1"/>
</dbReference>
<feature type="compositionally biased region" description="Basic and acidic residues" evidence="1">
    <location>
        <begin position="298"/>
        <end position="312"/>
    </location>
</feature>
<dbReference type="RefSeq" id="WP_377430218.1">
    <property type="nucleotide sequence ID" value="NZ_JBHSPR010000053.1"/>
</dbReference>
<evidence type="ECO:0000256" key="1">
    <source>
        <dbReference type="SAM" id="MobiDB-lite"/>
    </source>
</evidence>
<feature type="compositionally biased region" description="Polar residues" evidence="1">
    <location>
        <begin position="313"/>
        <end position="330"/>
    </location>
</feature>
<dbReference type="PANTHER" id="PTHR30348:SF13">
    <property type="entry name" value="UPF0759 PROTEIN YUNF"/>
    <property type="match status" value="1"/>
</dbReference>
<dbReference type="EMBL" id="JBHSPR010000053">
    <property type="protein sequence ID" value="MFC6021689.1"/>
    <property type="molecule type" value="Genomic_DNA"/>
</dbReference>
<protein>
    <submittedName>
        <fullName evidence="2">DUF72 domain-containing protein</fullName>
    </submittedName>
</protein>
<evidence type="ECO:0000313" key="2">
    <source>
        <dbReference type="EMBL" id="MFC6021689.1"/>
    </source>
</evidence>
<accession>A0ABW1KIV2</accession>
<dbReference type="InterPro" id="IPR036520">
    <property type="entry name" value="UPF0759_sf"/>
</dbReference>